<comment type="caution">
    <text evidence="2">The sequence shown here is derived from an EMBL/GenBank/DDBJ whole genome shotgun (WGS) entry which is preliminary data.</text>
</comment>
<dbReference type="Proteomes" id="UP000176336">
    <property type="component" value="Unassembled WGS sequence"/>
</dbReference>
<accession>A0A1F5IQN3</accession>
<gene>
    <name evidence="2" type="ORF">A2871_04010</name>
</gene>
<evidence type="ECO:0000256" key="1">
    <source>
        <dbReference type="SAM" id="MobiDB-lite"/>
    </source>
</evidence>
<dbReference type="EMBL" id="MFCR01000011">
    <property type="protein sequence ID" value="OGE18636.1"/>
    <property type="molecule type" value="Genomic_DNA"/>
</dbReference>
<reference evidence="2 3" key="1">
    <citation type="journal article" date="2016" name="Nat. Commun.">
        <title>Thousands of microbial genomes shed light on interconnected biogeochemical processes in an aquifer system.</title>
        <authorList>
            <person name="Anantharaman K."/>
            <person name="Brown C.T."/>
            <person name="Hug L.A."/>
            <person name="Sharon I."/>
            <person name="Castelle C.J."/>
            <person name="Probst A.J."/>
            <person name="Thomas B.C."/>
            <person name="Singh A."/>
            <person name="Wilkins M.J."/>
            <person name="Karaoz U."/>
            <person name="Brodie E.L."/>
            <person name="Williams K.H."/>
            <person name="Hubbard S.S."/>
            <person name="Banfield J.F."/>
        </authorList>
    </citation>
    <scope>NUCLEOTIDE SEQUENCE [LARGE SCALE GENOMIC DNA]</scope>
</reference>
<name>A0A1F5IQN3_9BACT</name>
<proteinExistence type="predicted"/>
<dbReference type="AlphaFoldDB" id="A0A1F5IQN3"/>
<evidence type="ECO:0000313" key="3">
    <source>
        <dbReference type="Proteomes" id="UP000176336"/>
    </source>
</evidence>
<organism evidence="2 3">
    <name type="scientific">Candidatus Daviesbacteria bacterium RIFCSPHIGHO2_01_FULL_41_23</name>
    <dbReference type="NCBI Taxonomy" id="1797764"/>
    <lineage>
        <taxon>Bacteria</taxon>
        <taxon>Candidatus Daviesiibacteriota</taxon>
    </lineage>
</organism>
<evidence type="ECO:0000313" key="2">
    <source>
        <dbReference type="EMBL" id="OGE18636.1"/>
    </source>
</evidence>
<feature type="region of interest" description="Disordered" evidence="1">
    <location>
        <begin position="1"/>
        <end position="21"/>
    </location>
</feature>
<sequence length="95" mass="10627">MGITFHPPSFRQFLGSPQEKNRLGSREGVAFIGENLADLPRSDWFAEGKLLEVCAEATEYSKLNPEARILVLEVTCGADYAIKRPREGFGGKERR</sequence>
<protein>
    <submittedName>
        <fullName evidence="2">Uncharacterized protein</fullName>
    </submittedName>
</protein>